<name>A0A8X6TKC8_NEPPI</name>
<evidence type="ECO:0000313" key="1">
    <source>
        <dbReference type="EMBL" id="GFT24265.1"/>
    </source>
</evidence>
<feature type="non-terminal residue" evidence="1">
    <location>
        <position position="62"/>
    </location>
</feature>
<accession>A0A8X6TKC8</accession>
<dbReference type="EMBL" id="BMAW01060049">
    <property type="protein sequence ID" value="GFT24265.1"/>
    <property type="molecule type" value="Genomic_DNA"/>
</dbReference>
<protein>
    <submittedName>
        <fullName evidence="1">Uncharacterized protein</fullName>
    </submittedName>
</protein>
<reference evidence="1" key="1">
    <citation type="submission" date="2020-08" db="EMBL/GenBank/DDBJ databases">
        <title>Multicomponent nature underlies the extraordinary mechanical properties of spider dragline silk.</title>
        <authorList>
            <person name="Kono N."/>
            <person name="Nakamura H."/>
            <person name="Mori M."/>
            <person name="Yoshida Y."/>
            <person name="Ohtoshi R."/>
            <person name="Malay A.D."/>
            <person name="Moran D.A.P."/>
            <person name="Tomita M."/>
            <person name="Numata K."/>
            <person name="Arakawa K."/>
        </authorList>
    </citation>
    <scope>NUCLEOTIDE SEQUENCE</scope>
</reference>
<comment type="caution">
    <text evidence="1">The sequence shown here is derived from an EMBL/GenBank/DDBJ whole genome shotgun (WGS) entry which is preliminary data.</text>
</comment>
<proteinExistence type="predicted"/>
<keyword evidence="2" id="KW-1185">Reference proteome</keyword>
<organism evidence="1 2">
    <name type="scientific">Nephila pilipes</name>
    <name type="common">Giant wood spider</name>
    <name type="synonym">Nephila maculata</name>
    <dbReference type="NCBI Taxonomy" id="299642"/>
    <lineage>
        <taxon>Eukaryota</taxon>
        <taxon>Metazoa</taxon>
        <taxon>Ecdysozoa</taxon>
        <taxon>Arthropoda</taxon>
        <taxon>Chelicerata</taxon>
        <taxon>Arachnida</taxon>
        <taxon>Araneae</taxon>
        <taxon>Araneomorphae</taxon>
        <taxon>Entelegynae</taxon>
        <taxon>Araneoidea</taxon>
        <taxon>Nephilidae</taxon>
        <taxon>Nephila</taxon>
    </lineage>
</organism>
<dbReference type="AlphaFoldDB" id="A0A8X6TKC8"/>
<dbReference type="Proteomes" id="UP000887013">
    <property type="component" value="Unassembled WGS sequence"/>
</dbReference>
<evidence type="ECO:0000313" key="2">
    <source>
        <dbReference type="Proteomes" id="UP000887013"/>
    </source>
</evidence>
<sequence>MSVSHIAPRTNCGSNPQPSGWLYLRPTFVHSLTPTTAAIHHSSIWLHCILKPMGSPCRTPVL</sequence>
<gene>
    <name evidence="1" type="ORF">NPIL_242771</name>
</gene>